<dbReference type="GeneID" id="71984920"/>
<protein>
    <recommendedName>
        <fullName evidence="3">F-box domain-containing protein</fullName>
    </recommendedName>
</protein>
<reference evidence="1" key="1">
    <citation type="submission" date="2021-12" db="EMBL/GenBank/DDBJ databases">
        <authorList>
            <person name="Zaccaron A."/>
            <person name="Stergiopoulos I."/>
        </authorList>
    </citation>
    <scope>NUCLEOTIDE SEQUENCE</scope>
    <source>
        <strain evidence="1">Race5_Kim</strain>
    </source>
</reference>
<accession>A0A9Q8LE51</accession>
<dbReference type="OrthoDB" id="4790878at2759"/>
<gene>
    <name evidence="1" type="ORF">CLAFUR5_05042</name>
</gene>
<dbReference type="PANTHER" id="PTHR42085">
    <property type="entry name" value="F-BOX DOMAIN-CONTAINING PROTEIN"/>
    <property type="match status" value="1"/>
</dbReference>
<evidence type="ECO:0008006" key="3">
    <source>
        <dbReference type="Google" id="ProtNLM"/>
    </source>
</evidence>
<proteinExistence type="predicted"/>
<evidence type="ECO:0000313" key="2">
    <source>
        <dbReference type="Proteomes" id="UP000756132"/>
    </source>
</evidence>
<reference evidence="1" key="2">
    <citation type="journal article" date="2022" name="Microb. Genom.">
        <title>A chromosome-scale genome assembly of the tomato pathogen Cladosporium fulvum reveals a compartmentalized genome architecture and the presence of a dispensable chromosome.</title>
        <authorList>
            <person name="Zaccaron A.Z."/>
            <person name="Chen L.H."/>
            <person name="Samaras A."/>
            <person name="Stergiopoulos I."/>
        </authorList>
    </citation>
    <scope>NUCLEOTIDE SEQUENCE</scope>
    <source>
        <strain evidence="1">Race5_Kim</strain>
    </source>
</reference>
<sequence>MDKPPLRRLPQELRDYIYAYVLIIPGDLNAPCLVKGEAAEHKHLLALTRTCKEIRAQIGGTFYKNNRFVLKGPASINGYYNKLFCHGIIEWIALLGPHNDTFLRKITVDLGDWHDAYDPGFLIRSLMWTRYFVIEFTKVRPKLLVGLVPQTTILETWQGKSFLDFGNYDLAELRTVAKARINGYMKEVQSHADAESDRCQDCLEDLQHMQRLINEVFDSLEQNPKWNIFERLDRLFPLRY</sequence>
<dbReference type="RefSeq" id="XP_047760153.1">
    <property type="nucleotide sequence ID" value="XM_047904190.1"/>
</dbReference>
<keyword evidence="2" id="KW-1185">Reference proteome</keyword>
<name>A0A9Q8LE51_PASFU</name>
<dbReference type="AlphaFoldDB" id="A0A9Q8LE51"/>
<dbReference type="PANTHER" id="PTHR42085:SF1">
    <property type="entry name" value="F-BOX DOMAIN-CONTAINING PROTEIN"/>
    <property type="match status" value="1"/>
</dbReference>
<evidence type="ECO:0000313" key="1">
    <source>
        <dbReference type="EMBL" id="UJO15787.1"/>
    </source>
</evidence>
<organism evidence="1 2">
    <name type="scientific">Passalora fulva</name>
    <name type="common">Tomato leaf mold</name>
    <name type="synonym">Cladosporium fulvum</name>
    <dbReference type="NCBI Taxonomy" id="5499"/>
    <lineage>
        <taxon>Eukaryota</taxon>
        <taxon>Fungi</taxon>
        <taxon>Dikarya</taxon>
        <taxon>Ascomycota</taxon>
        <taxon>Pezizomycotina</taxon>
        <taxon>Dothideomycetes</taxon>
        <taxon>Dothideomycetidae</taxon>
        <taxon>Mycosphaerellales</taxon>
        <taxon>Mycosphaerellaceae</taxon>
        <taxon>Fulvia</taxon>
    </lineage>
</organism>
<dbReference type="KEGG" id="ffu:CLAFUR5_05042"/>
<dbReference type="Proteomes" id="UP000756132">
    <property type="component" value="Chromosome 4"/>
</dbReference>
<dbReference type="InterPro" id="IPR038883">
    <property type="entry name" value="AN11006-like"/>
</dbReference>
<dbReference type="EMBL" id="CP090166">
    <property type="protein sequence ID" value="UJO15787.1"/>
    <property type="molecule type" value="Genomic_DNA"/>
</dbReference>